<keyword evidence="3" id="KW-1185">Reference proteome</keyword>
<dbReference type="InterPro" id="IPR050273">
    <property type="entry name" value="GppA/Ppx_hydrolase"/>
</dbReference>
<dbReference type="SUPFAM" id="SSF53067">
    <property type="entry name" value="Actin-like ATPase domain"/>
    <property type="match status" value="2"/>
</dbReference>
<dbReference type="InterPro" id="IPR043129">
    <property type="entry name" value="ATPase_NBD"/>
</dbReference>
<sequence length="321" mass="35108">MNPLPLMHAHPRRLALIDMGTNTFHLLIVEMPTMPGQKPLVLLRTKAGVRLGEGGISRGEITPEAYARALHTLAGFKEEMELHEVTEIRATATSAMRVTRNGPDLVRDIFEQTGIQVTVIDGDREAELICAGIRQAVPLGTEHHLLMDIGGGSVELIIANETTIFWKQSFEIGAQRLLDRFFPEPSGIFPAAAVEAEQEYLNATLTPLVEAVHRYKPVSLVGASGSFDSLADMQVGQIRAEAELPPYTELELSSFQTSYRHLLAGNHAQRAALPGILPMRANMLVVATVLIDYVLGITEITRIRTSAYALKEGLLAEMLVA</sequence>
<gene>
    <name evidence="2" type="ORF">GCM10022407_20940</name>
</gene>
<reference evidence="3" key="1">
    <citation type="journal article" date="2019" name="Int. J. Syst. Evol. Microbiol.">
        <title>The Global Catalogue of Microorganisms (GCM) 10K type strain sequencing project: providing services to taxonomists for standard genome sequencing and annotation.</title>
        <authorList>
            <consortium name="The Broad Institute Genomics Platform"/>
            <consortium name="The Broad Institute Genome Sequencing Center for Infectious Disease"/>
            <person name="Wu L."/>
            <person name="Ma J."/>
        </authorList>
    </citation>
    <scope>NUCLEOTIDE SEQUENCE [LARGE SCALE GENOMIC DNA]</scope>
    <source>
        <strain evidence="3">JCM 17217</strain>
    </source>
</reference>
<dbReference type="PANTHER" id="PTHR30005">
    <property type="entry name" value="EXOPOLYPHOSPHATASE"/>
    <property type="match status" value="1"/>
</dbReference>
<comment type="caution">
    <text evidence="2">The sequence shown here is derived from an EMBL/GenBank/DDBJ whole genome shotgun (WGS) entry which is preliminary data.</text>
</comment>
<dbReference type="CDD" id="cd24055">
    <property type="entry name" value="ASKHA_NBD_ChPPX-like"/>
    <property type="match status" value="1"/>
</dbReference>
<evidence type="ECO:0000313" key="2">
    <source>
        <dbReference type="EMBL" id="GAA3975157.1"/>
    </source>
</evidence>
<protein>
    <recommendedName>
        <fullName evidence="1">Ppx/GppA phosphatase N-terminal domain-containing protein</fullName>
    </recommendedName>
</protein>
<dbReference type="Proteomes" id="UP001501556">
    <property type="component" value="Unassembled WGS sequence"/>
</dbReference>
<evidence type="ECO:0000259" key="1">
    <source>
        <dbReference type="Pfam" id="PF02541"/>
    </source>
</evidence>
<dbReference type="PANTHER" id="PTHR30005:SF0">
    <property type="entry name" value="RETROGRADE REGULATION PROTEIN 2"/>
    <property type="match status" value="1"/>
</dbReference>
<dbReference type="InterPro" id="IPR003695">
    <property type="entry name" value="Ppx_GppA_N"/>
</dbReference>
<accession>A0ABP7Q2A0</accession>
<dbReference type="Gene3D" id="3.30.420.150">
    <property type="entry name" value="Exopolyphosphatase. Domain 2"/>
    <property type="match status" value="1"/>
</dbReference>
<evidence type="ECO:0000313" key="3">
    <source>
        <dbReference type="Proteomes" id="UP001501556"/>
    </source>
</evidence>
<dbReference type="Pfam" id="PF02541">
    <property type="entry name" value="Ppx-GppA"/>
    <property type="match status" value="1"/>
</dbReference>
<organism evidence="2 3">
    <name type="scientific">Hymenobacter antarcticus</name>
    <dbReference type="NCBI Taxonomy" id="486270"/>
    <lineage>
        <taxon>Bacteria</taxon>
        <taxon>Pseudomonadati</taxon>
        <taxon>Bacteroidota</taxon>
        <taxon>Cytophagia</taxon>
        <taxon>Cytophagales</taxon>
        <taxon>Hymenobacteraceae</taxon>
        <taxon>Hymenobacter</taxon>
    </lineage>
</organism>
<dbReference type="EMBL" id="BAABDI010000012">
    <property type="protein sequence ID" value="GAA3975157.1"/>
    <property type="molecule type" value="Genomic_DNA"/>
</dbReference>
<name>A0ABP7Q2A0_9BACT</name>
<proteinExistence type="predicted"/>
<dbReference type="Gene3D" id="3.30.420.40">
    <property type="match status" value="1"/>
</dbReference>
<feature type="domain" description="Ppx/GppA phosphatase N-terminal" evidence="1">
    <location>
        <begin position="39"/>
        <end position="319"/>
    </location>
</feature>